<evidence type="ECO:0000313" key="2">
    <source>
        <dbReference type="EMBL" id="KAK8054329.1"/>
    </source>
</evidence>
<evidence type="ECO:0000313" key="3">
    <source>
        <dbReference type="Proteomes" id="UP001446871"/>
    </source>
</evidence>
<dbReference type="Proteomes" id="UP001446871">
    <property type="component" value="Unassembled WGS sequence"/>
</dbReference>
<proteinExistence type="predicted"/>
<dbReference type="Gene3D" id="1.10.600.10">
    <property type="entry name" value="Farnesyl Diphosphate Synthase"/>
    <property type="match status" value="1"/>
</dbReference>
<dbReference type="InterPro" id="IPR008949">
    <property type="entry name" value="Isoprenoid_synthase_dom_sf"/>
</dbReference>
<keyword evidence="3" id="KW-1185">Reference proteome</keyword>
<dbReference type="EMBL" id="JAQQWM010000008">
    <property type="protein sequence ID" value="KAK8054329.1"/>
    <property type="molecule type" value="Genomic_DNA"/>
</dbReference>
<accession>A0ABR1U620</accession>
<reference evidence="2 3" key="1">
    <citation type="submission" date="2023-01" db="EMBL/GenBank/DDBJ databases">
        <title>Analysis of 21 Apiospora genomes using comparative genomics revels a genus with tremendous synthesis potential of carbohydrate active enzymes and secondary metabolites.</title>
        <authorList>
            <person name="Sorensen T."/>
        </authorList>
    </citation>
    <scope>NUCLEOTIDE SEQUENCE [LARGE SCALE GENOMIC DNA]</scope>
    <source>
        <strain evidence="2 3">CBS 83171</strain>
    </source>
</reference>
<gene>
    <name evidence="2" type="ORF">PG996_013630</name>
</gene>
<comment type="caution">
    <text evidence="2">The sequence shown here is derived from an EMBL/GenBank/DDBJ whole genome shotgun (WGS) entry which is preliminary data.</text>
</comment>
<feature type="region of interest" description="Disordered" evidence="1">
    <location>
        <begin position="100"/>
        <end position="119"/>
    </location>
</feature>
<organism evidence="2 3">
    <name type="scientific">Apiospora saccharicola</name>
    <dbReference type="NCBI Taxonomy" id="335842"/>
    <lineage>
        <taxon>Eukaryota</taxon>
        <taxon>Fungi</taxon>
        <taxon>Dikarya</taxon>
        <taxon>Ascomycota</taxon>
        <taxon>Pezizomycotina</taxon>
        <taxon>Sordariomycetes</taxon>
        <taxon>Xylariomycetidae</taxon>
        <taxon>Amphisphaeriales</taxon>
        <taxon>Apiosporaceae</taxon>
        <taxon>Apiospora</taxon>
    </lineage>
</organism>
<name>A0ABR1U620_9PEZI</name>
<sequence>MKANSLGAEAVFRRMQVTTEAGTSFPYHFRHMSGITEAFAIFTFLSEQHPDIGQFLEAIPDRALFMNINKRCAFVISTKKEVAGEIANYIRNRARCERKDPLGAAGGAASRTGRLGRPT</sequence>
<evidence type="ECO:0000256" key="1">
    <source>
        <dbReference type="SAM" id="MobiDB-lite"/>
    </source>
</evidence>
<protein>
    <submittedName>
        <fullName evidence="2">Terpenoid synthase</fullName>
    </submittedName>
</protein>